<dbReference type="AlphaFoldDB" id="A0A9D8PVW4"/>
<organism evidence="2 3">
    <name type="scientific">Stenotrophomonas nitritireducens</name>
    <dbReference type="NCBI Taxonomy" id="83617"/>
    <lineage>
        <taxon>Bacteria</taxon>
        <taxon>Pseudomonadati</taxon>
        <taxon>Pseudomonadota</taxon>
        <taxon>Gammaproteobacteria</taxon>
        <taxon>Lysobacterales</taxon>
        <taxon>Lysobacteraceae</taxon>
        <taxon>Stenotrophomonas</taxon>
    </lineage>
</organism>
<accession>A0A9D8PVW4</accession>
<comment type="caution">
    <text evidence="2">The sequence shown here is derived from an EMBL/GenBank/DDBJ whole genome shotgun (WGS) entry which is preliminary data.</text>
</comment>
<proteinExistence type="predicted"/>
<name>A0A9D8PVW4_9GAMM</name>
<dbReference type="SUPFAM" id="SSF51621">
    <property type="entry name" value="Phosphoenolpyruvate/pyruvate domain"/>
    <property type="match status" value="1"/>
</dbReference>
<evidence type="ECO:0000256" key="1">
    <source>
        <dbReference type="ARBA" id="ARBA00022723"/>
    </source>
</evidence>
<dbReference type="GO" id="GO:0046872">
    <property type="term" value="F:metal ion binding"/>
    <property type="evidence" value="ECO:0007669"/>
    <property type="project" value="UniProtKB-KW"/>
</dbReference>
<sequence length="44" mass="4471">VSHQQEVGAGYFDDVTMVIQGGASSVTALTGSTEEAQFQPGKAA</sequence>
<gene>
    <name evidence="2" type="ORF">J0H45_05770</name>
</gene>
<dbReference type="EMBL" id="JAFKMG010000530">
    <property type="protein sequence ID" value="MBN8798853.1"/>
    <property type="molecule type" value="Genomic_DNA"/>
</dbReference>
<reference evidence="2" key="1">
    <citation type="submission" date="2021-02" db="EMBL/GenBank/DDBJ databases">
        <title>Thiocyanate and organic carbon inputs drive convergent selection for specific autotrophic Afipia and Thiobacillus strains within complex microbiomes.</title>
        <authorList>
            <person name="Huddy R.J."/>
            <person name="Sachdeva R."/>
            <person name="Kadzinga F."/>
            <person name="Kantor R.S."/>
            <person name="Harrison S.T.L."/>
            <person name="Banfield J.F."/>
        </authorList>
    </citation>
    <scope>NUCLEOTIDE SEQUENCE</scope>
    <source>
        <strain evidence="2">SCN18_10_11_15_R1_P_69_7</strain>
    </source>
</reference>
<evidence type="ECO:0000313" key="3">
    <source>
        <dbReference type="Proteomes" id="UP000664815"/>
    </source>
</evidence>
<feature type="non-terminal residue" evidence="2">
    <location>
        <position position="1"/>
    </location>
</feature>
<protein>
    <submittedName>
        <fullName evidence="2">Isocitrate lyase</fullName>
    </submittedName>
</protein>
<dbReference type="Proteomes" id="UP000664815">
    <property type="component" value="Unassembled WGS sequence"/>
</dbReference>
<dbReference type="Gene3D" id="3.20.20.60">
    <property type="entry name" value="Phosphoenolpyruvate-binding domains"/>
    <property type="match status" value="1"/>
</dbReference>
<dbReference type="InterPro" id="IPR015813">
    <property type="entry name" value="Pyrv/PenolPyrv_kinase-like_dom"/>
</dbReference>
<dbReference type="InterPro" id="IPR040442">
    <property type="entry name" value="Pyrv_kinase-like_dom_sf"/>
</dbReference>
<evidence type="ECO:0000313" key="2">
    <source>
        <dbReference type="EMBL" id="MBN8798853.1"/>
    </source>
</evidence>
<dbReference type="GO" id="GO:0016829">
    <property type="term" value="F:lyase activity"/>
    <property type="evidence" value="ECO:0007669"/>
    <property type="project" value="UniProtKB-KW"/>
</dbReference>
<keyword evidence="2" id="KW-0456">Lyase</keyword>
<keyword evidence="1" id="KW-0479">Metal-binding</keyword>